<gene>
    <name evidence="4" type="ORF">DA103_08210</name>
</gene>
<name>A0A2T4Y2F5_ENTCL</name>
<evidence type="ECO:0000313" key="5">
    <source>
        <dbReference type="Proteomes" id="UP000241614"/>
    </source>
</evidence>
<dbReference type="Gene3D" id="3.40.50.360">
    <property type="match status" value="1"/>
</dbReference>
<proteinExistence type="inferred from homology"/>
<reference evidence="4 5" key="1">
    <citation type="submission" date="2018-04" db="EMBL/GenBank/DDBJ databases">
        <title>Genome sequencing reveals highly heavy metal resistance and biotechnology application of the novel Enterobacter cloacae amazonensis isolated from wastewater river in Manaus - Amazonas.</title>
        <authorList>
            <person name="Astolfi M.C.T."/>
            <person name="Carvalho E.B.D.S."/>
            <person name="Lacerda L.B."/>
            <person name="Pinto M.V."/>
            <person name="Nogueira V.B."/>
            <person name="Barros A.M."/>
            <person name="Astolfi-Filho S."/>
        </authorList>
    </citation>
    <scope>NUCLEOTIDE SEQUENCE [LARGE SCALE GENOMIC DNA]</scope>
    <source>
        <strain evidence="5">amazonensis</strain>
    </source>
</reference>
<protein>
    <submittedName>
        <fullName evidence="4">Flavodoxin family protein</fullName>
    </submittedName>
</protein>
<dbReference type="AlphaFoldDB" id="A0A2T4Y2F5"/>
<organism evidence="4 5">
    <name type="scientific">Enterobacter cloacae</name>
    <dbReference type="NCBI Taxonomy" id="550"/>
    <lineage>
        <taxon>Bacteria</taxon>
        <taxon>Pseudomonadati</taxon>
        <taxon>Pseudomonadota</taxon>
        <taxon>Gammaproteobacteria</taxon>
        <taxon>Enterobacterales</taxon>
        <taxon>Enterobacteriaceae</taxon>
        <taxon>Enterobacter</taxon>
        <taxon>Enterobacter cloacae complex</taxon>
    </lineage>
</organism>
<accession>A0A2T4Y2F5</accession>
<dbReference type="GO" id="GO:0005829">
    <property type="term" value="C:cytosol"/>
    <property type="evidence" value="ECO:0007669"/>
    <property type="project" value="TreeGrafter"/>
</dbReference>
<sequence length="201" mass="21960">MSATNAINNALIVTAHPVDNSLSHSLATHIAGKLREQGTQVEIADLHAEGFNPAMSRPDLDLYHGDPSALPGDILREQQRVERADMLVFVFPVYWWSVPGLLKGWFDRVLTLDWAYKVAEDGRIVGNLRDVPVRLVATAGTDLSGFDKHGYSTAIQTQIIEGIFGFCGLKNVTLDILFQADTATPAQVEDFLQGLVSTITA</sequence>
<dbReference type="EMBL" id="PZPP01000009">
    <property type="protein sequence ID" value="PTM36348.1"/>
    <property type="molecule type" value="Genomic_DNA"/>
</dbReference>
<evidence type="ECO:0000313" key="4">
    <source>
        <dbReference type="EMBL" id="PTM36348.1"/>
    </source>
</evidence>
<dbReference type="SUPFAM" id="SSF52218">
    <property type="entry name" value="Flavoproteins"/>
    <property type="match status" value="1"/>
</dbReference>
<dbReference type="Proteomes" id="UP000241614">
    <property type="component" value="Unassembled WGS sequence"/>
</dbReference>
<comment type="similarity">
    <text evidence="1">Belongs to the NAD(P)H dehydrogenase (quinone) family.</text>
</comment>
<evidence type="ECO:0000256" key="2">
    <source>
        <dbReference type="ARBA" id="ARBA00023002"/>
    </source>
</evidence>
<dbReference type="InterPro" id="IPR003680">
    <property type="entry name" value="Flavodoxin_fold"/>
</dbReference>
<dbReference type="InterPro" id="IPR051545">
    <property type="entry name" value="NAD(P)H_dehydrogenase_qn"/>
</dbReference>
<dbReference type="GO" id="GO:0003955">
    <property type="term" value="F:NAD(P)H dehydrogenase (quinone) activity"/>
    <property type="evidence" value="ECO:0007669"/>
    <property type="project" value="TreeGrafter"/>
</dbReference>
<evidence type="ECO:0000259" key="3">
    <source>
        <dbReference type="Pfam" id="PF02525"/>
    </source>
</evidence>
<dbReference type="InterPro" id="IPR029039">
    <property type="entry name" value="Flavoprotein-like_sf"/>
</dbReference>
<evidence type="ECO:0000256" key="1">
    <source>
        <dbReference type="ARBA" id="ARBA00006252"/>
    </source>
</evidence>
<keyword evidence="2" id="KW-0560">Oxidoreductase</keyword>
<dbReference type="PANTHER" id="PTHR10204:SF34">
    <property type="entry name" value="NAD(P)H DEHYDROGENASE [QUINONE] 1 ISOFORM 1"/>
    <property type="match status" value="1"/>
</dbReference>
<feature type="domain" description="Flavodoxin-like fold" evidence="3">
    <location>
        <begin position="9"/>
        <end position="188"/>
    </location>
</feature>
<comment type="caution">
    <text evidence="4">The sequence shown here is derived from an EMBL/GenBank/DDBJ whole genome shotgun (WGS) entry which is preliminary data.</text>
</comment>
<dbReference type="Pfam" id="PF02525">
    <property type="entry name" value="Flavodoxin_2"/>
    <property type="match status" value="1"/>
</dbReference>
<dbReference type="PANTHER" id="PTHR10204">
    <property type="entry name" value="NAD P H OXIDOREDUCTASE-RELATED"/>
    <property type="match status" value="1"/>
</dbReference>
<dbReference type="OrthoDB" id="9798454at2"/>
<dbReference type="RefSeq" id="WP_028017517.1">
    <property type="nucleotide sequence ID" value="NZ_JAWDAX010000001.1"/>
</dbReference>